<feature type="region of interest" description="Disordered" evidence="1">
    <location>
        <begin position="1"/>
        <end position="71"/>
    </location>
</feature>
<evidence type="ECO:0000256" key="1">
    <source>
        <dbReference type="SAM" id="MobiDB-lite"/>
    </source>
</evidence>
<reference evidence="2" key="1">
    <citation type="submission" date="2020-10" db="EMBL/GenBank/DDBJ databases">
        <title>Genome Sequence of Monilinia vaccinii-corymbosi Sheds Light on Mummy Berry Disease Infection of Blueberry and Mating Type.</title>
        <authorList>
            <person name="Yow A.G."/>
            <person name="Zhang Y."/>
            <person name="Bansal K."/>
            <person name="Eacker S.M."/>
            <person name="Sullivan S."/>
            <person name="Liachko I."/>
            <person name="Cubeta M.A."/>
            <person name="Rollins J.A."/>
            <person name="Ashrafi H."/>
        </authorList>
    </citation>
    <scope>NUCLEOTIDE SEQUENCE</scope>
    <source>
        <strain evidence="2">RL-1</strain>
    </source>
</reference>
<feature type="compositionally biased region" description="Polar residues" evidence="1">
    <location>
        <begin position="133"/>
        <end position="143"/>
    </location>
</feature>
<accession>A0A8A3PQY0</accession>
<dbReference type="EMBL" id="CP063412">
    <property type="protein sequence ID" value="QSZ37413.1"/>
    <property type="molecule type" value="Genomic_DNA"/>
</dbReference>
<sequence>MPQNHPSRFLEERQRRERAARRAPSMERMQVPVIASPPRLSLSPTFPPTRSTSTSTLASMRMSTPELEGSEYLEPILADSTYTRRLESSVQDTTGQTESKPWGFEQYTSLLRRQTARDVGMVKGQPGAHRSPTCKTQHVQSSGGYKAPLTAEQQEQRGRIARESRAREEEEKKEAEEDNALMDSFDFEPTIAPHVPKFQHSFADRKAFSSSRGSSGGSERRG</sequence>
<proteinExistence type="predicted"/>
<dbReference type="Proteomes" id="UP000672032">
    <property type="component" value="Chromosome 8"/>
</dbReference>
<dbReference type="AlphaFoldDB" id="A0A8A3PQY0"/>
<feature type="compositionally biased region" description="Basic and acidic residues" evidence="1">
    <location>
        <begin position="154"/>
        <end position="175"/>
    </location>
</feature>
<evidence type="ECO:0000313" key="2">
    <source>
        <dbReference type="EMBL" id="QSZ37413.1"/>
    </source>
</evidence>
<organism evidence="2 3">
    <name type="scientific">Monilinia vaccinii-corymbosi</name>
    <dbReference type="NCBI Taxonomy" id="61207"/>
    <lineage>
        <taxon>Eukaryota</taxon>
        <taxon>Fungi</taxon>
        <taxon>Dikarya</taxon>
        <taxon>Ascomycota</taxon>
        <taxon>Pezizomycotina</taxon>
        <taxon>Leotiomycetes</taxon>
        <taxon>Helotiales</taxon>
        <taxon>Sclerotiniaceae</taxon>
        <taxon>Monilinia</taxon>
    </lineage>
</organism>
<feature type="region of interest" description="Disordered" evidence="1">
    <location>
        <begin position="85"/>
        <end position="104"/>
    </location>
</feature>
<dbReference type="OrthoDB" id="3550356at2759"/>
<feature type="compositionally biased region" description="Low complexity" evidence="1">
    <location>
        <begin position="40"/>
        <end position="64"/>
    </location>
</feature>
<feature type="region of interest" description="Disordered" evidence="1">
    <location>
        <begin position="121"/>
        <end position="222"/>
    </location>
</feature>
<feature type="compositionally biased region" description="Polar residues" evidence="1">
    <location>
        <begin position="88"/>
        <end position="99"/>
    </location>
</feature>
<protein>
    <submittedName>
        <fullName evidence="2">Uncharacterized protein</fullName>
    </submittedName>
</protein>
<feature type="compositionally biased region" description="Basic and acidic residues" evidence="1">
    <location>
        <begin position="8"/>
        <end position="17"/>
    </location>
</feature>
<keyword evidence="3" id="KW-1185">Reference proteome</keyword>
<gene>
    <name evidence="2" type="ORF">DSL72_009511</name>
</gene>
<evidence type="ECO:0000313" key="3">
    <source>
        <dbReference type="Proteomes" id="UP000672032"/>
    </source>
</evidence>
<name>A0A8A3PQY0_9HELO</name>